<evidence type="ECO:0000256" key="8">
    <source>
        <dbReference type="ARBA" id="ARBA00048202"/>
    </source>
</evidence>
<evidence type="ECO:0000313" key="9">
    <source>
        <dbReference type="EMBL" id="AKJ94146.1"/>
    </source>
</evidence>
<dbReference type="InterPro" id="IPR007698">
    <property type="entry name" value="AlaDH/PNT_NAD(H)-bd"/>
</dbReference>
<proteinExistence type="inferred from homology"/>
<dbReference type="OrthoDB" id="9804592at2"/>
<keyword evidence="10" id="KW-1185">Reference proteome</keyword>
<keyword evidence="4" id="KW-0547">Nucleotide-binding</keyword>
<protein>
    <recommendedName>
        <fullName evidence="3">proton-translocating NAD(P)(+) transhydrogenase</fullName>
        <ecNumber evidence="3">7.1.1.1</ecNumber>
    </recommendedName>
</protein>
<accession>A0A0G3G5P1</accession>
<dbReference type="EC" id="7.1.1.1" evidence="3"/>
<dbReference type="InterPro" id="IPR007886">
    <property type="entry name" value="AlaDH/PNT_N"/>
</dbReference>
<dbReference type="KEGG" id="tvr:TVD_01615"/>
<evidence type="ECO:0000256" key="7">
    <source>
        <dbReference type="ARBA" id="ARBA00023027"/>
    </source>
</evidence>
<name>A0A0G3G5P1_9GAMM</name>
<dbReference type="PANTHER" id="PTHR10160:SF19">
    <property type="entry name" value="PROTON-TRANSLOCATING NAD(P)(+) TRANSHYDROGENASE"/>
    <property type="match status" value="1"/>
</dbReference>
<dbReference type="GO" id="GO:0006740">
    <property type="term" value="P:NADPH regeneration"/>
    <property type="evidence" value="ECO:0007669"/>
    <property type="project" value="TreeGrafter"/>
</dbReference>
<comment type="similarity">
    <text evidence="2">Belongs to the AlaDH/PNT family.</text>
</comment>
<keyword evidence="6" id="KW-1278">Translocase</keyword>
<dbReference type="PATRIC" id="fig|106634.4.peg.329"/>
<dbReference type="SMART" id="SM01003">
    <property type="entry name" value="AlaDh_PNT_N"/>
    <property type="match status" value="1"/>
</dbReference>
<gene>
    <name evidence="9" type="ORF">TVD_01615</name>
</gene>
<evidence type="ECO:0000256" key="6">
    <source>
        <dbReference type="ARBA" id="ARBA00022967"/>
    </source>
</evidence>
<dbReference type="GO" id="GO:0050661">
    <property type="term" value="F:NADP binding"/>
    <property type="evidence" value="ECO:0007669"/>
    <property type="project" value="TreeGrafter"/>
</dbReference>
<dbReference type="GO" id="GO:0008750">
    <property type="term" value="F:proton-translocating NAD(P)+ transhydrogenase activity"/>
    <property type="evidence" value="ECO:0007669"/>
    <property type="project" value="UniProtKB-EC"/>
</dbReference>
<dbReference type="Proteomes" id="UP000064201">
    <property type="component" value="Chromosome"/>
</dbReference>
<dbReference type="InterPro" id="IPR008143">
    <property type="entry name" value="Ala_DH/PNT_CS2"/>
</dbReference>
<dbReference type="SUPFAM" id="SSF51735">
    <property type="entry name" value="NAD(P)-binding Rossmann-fold domains"/>
    <property type="match status" value="1"/>
</dbReference>
<evidence type="ECO:0000256" key="3">
    <source>
        <dbReference type="ARBA" id="ARBA00012943"/>
    </source>
</evidence>
<dbReference type="SMART" id="SM01002">
    <property type="entry name" value="AlaDh_PNT_C"/>
    <property type="match status" value="1"/>
</dbReference>
<evidence type="ECO:0000313" key="10">
    <source>
        <dbReference type="Proteomes" id="UP000064201"/>
    </source>
</evidence>
<dbReference type="Gene3D" id="3.40.50.720">
    <property type="entry name" value="NAD(P)-binding Rossmann-like Domain"/>
    <property type="match status" value="2"/>
</dbReference>
<comment type="catalytic activity">
    <reaction evidence="8">
        <text>NAD(+) + NADPH + H(+)(in) = NADH + NADP(+) + H(+)(out)</text>
        <dbReference type="Rhea" id="RHEA:47992"/>
        <dbReference type="ChEBI" id="CHEBI:15378"/>
        <dbReference type="ChEBI" id="CHEBI:57540"/>
        <dbReference type="ChEBI" id="CHEBI:57783"/>
        <dbReference type="ChEBI" id="CHEBI:57945"/>
        <dbReference type="ChEBI" id="CHEBI:58349"/>
        <dbReference type="EC" id="7.1.1.1"/>
    </reaction>
</comment>
<dbReference type="Pfam" id="PF05222">
    <property type="entry name" value="AlaDh_PNT_N"/>
    <property type="match status" value="1"/>
</dbReference>
<dbReference type="PROSITE" id="PS00837">
    <property type="entry name" value="ALADH_PNT_2"/>
    <property type="match status" value="1"/>
</dbReference>
<evidence type="ECO:0000256" key="5">
    <source>
        <dbReference type="ARBA" id="ARBA00022857"/>
    </source>
</evidence>
<organism evidence="9 10">
    <name type="scientific">Thioalkalivibrio versutus</name>
    <dbReference type="NCBI Taxonomy" id="106634"/>
    <lineage>
        <taxon>Bacteria</taxon>
        <taxon>Pseudomonadati</taxon>
        <taxon>Pseudomonadota</taxon>
        <taxon>Gammaproteobacteria</taxon>
        <taxon>Chromatiales</taxon>
        <taxon>Ectothiorhodospiraceae</taxon>
        <taxon>Thioalkalivibrio</taxon>
    </lineage>
</organism>
<dbReference type="GO" id="GO:0005886">
    <property type="term" value="C:plasma membrane"/>
    <property type="evidence" value="ECO:0007669"/>
    <property type="project" value="TreeGrafter"/>
</dbReference>
<comment type="function">
    <text evidence="1">The transhydrogenation between NADH and NADP is coupled to respiration and ATP hydrolysis and functions as a proton pump across the membrane.</text>
</comment>
<sequence length="377" mass="40012">MAIKLSVPRESASGERRVALDPSVAAKFSDMGITVQLEKGAGSEAHFPDAAYEKASVVDTETAYGQSDLMVRVAPPTVEEINQLPEGSTVVSLFHAHRNPDVVKAMQERKILSFAMELIPRISRAQSMDVLSSQAAVVGYKGAIMGSDLSCRFFPMLTTAAGTIRPAKVIVIGAGVAGLQAIATAKRLGAMVEAYDVRSATKEQVESLGAKFLDLGVSAEGEGGYARELTAEEKKQQQDALGEYIAKADVLITTAAIPGRDAPKLIPKIMVEGMKPGAVIIDLAAEGGGNCELSKPGETHDHKGVIIHAPLNVPSQVPLHASEMYAKNLLNFLTPMIAEGGEFQPDWDDEVIAKSVLTRDGEIVHEATREALKGAQS</sequence>
<dbReference type="Pfam" id="PF01262">
    <property type="entry name" value="AlaDh_PNT_C"/>
    <property type="match status" value="1"/>
</dbReference>
<dbReference type="PANTHER" id="PTHR10160">
    <property type="entry name" value="NAD(P) TRANSHYDROGENASE"/>
    <property type="match status" value="1"/>
</dbReference>
<dbReference type="GO" id="GO:0016491">
    <property type="term" value="F:oxidoreductase activity"/>
    <property type="evidence" value="ECO:0007669"/>
    <property type="project" value="InterPro"/>
</dbReference>
<evidence type="ECO:0000256" key="4">
    <source>
        <dbReference type="ARBA" id="ARBA00022741"/>
    </source>
</evidence>
<dbReference type="InterPro" id="IPR036291">
    <property type="entry name" value="NAD(P)-bd_dom_sf"/>
</dbReference>
<dbReference type="RefSeq" id="WP_038037866.1">
    <property type="nucleotide sequence ID" value="NZ_CP011367.1"/>
</dbReference>
<keyword evidence="7" id="KW-0520">NAD</keyword>
<reference evidence="9 10" key="1">
    <citation type="submission" date="2015-04" db="EMBL/GenBank/DDBJ databases">
        <title>Complete Sequence for the Genome of the Thioalkalivibrio versutus D301.</title>
        <authorList>
            <person name="Mu T."/>
            <person name="Zhou J."/>
            <person name="Xu X."/>
        </authorList>
    </citation>
    <scope>NUCLEOTIDE SEQUENCE [LARGE SCALE GENOMIC DNA]</scope>
    <source>
        <strain evidence="9 10">D301</strain>
    </source>
</reference>
<evidence type="ECO:0000256" key="2">
    <source>
        <dbReference type="ARBA" id="ARBA00005689"/>
    </source>
</evidence>
<dbReference type="STRING" id="106634.TVD_01615"/>
<dbReference type="AlphaFoldDB" id="A0A0G3G5P1"/>
<evidence type="ECO:0000256" key="1">
    <source>
        <dbReference type="ARBA" id="ARBA00003943"/>
    </source>
</evidence>
<dbReference type="EMBL" id="CP011367">
    <property type="protein sequence ID" value="AKJ94146.1"/>
    <property type="molecule type" value="Genomic_DNA"/>
</dbReference>
<dbReference type="CDD" id="cd05304">
    <property type="entry name" value="Rubrum_tdh"/>
    <property type="match status" value="1"/>
</dbReference>
<dbReference type="SUPFAM" id="SSF52283">
    <property type="entry name" value="Formate/glycerate dehydrogenase catalytic domain-like"/>
    <property type="match status" value="1"/>
</dbReference>
<keyword evidence="5" id="KW-0521">NADP</keyword>